<gene>
    <name evidence="1" type="ORF">DA73_0400034350</name>
</gene>
<sequence length="112" mass="12871">MKTELKDIYIPLENGKGEDFNQEIQTLLLQSSENYSVLMSAFNKYRLAVKQNLDPSLSGEESILLLASLIEKIADSLPGYLNDEPKVRVNLFQKTREKIFQLKYFFGKPPVQ</sequence>
<accession>A0A8S9TBX4</accession>
<dbReference type="AlphaFoldDB" id="A0A8S9TBX4"/>
<comment type="caution">
    <text evidence="1">The sequence shown here is derived from an EMBL/GenBank/DDBJ whole genome shotgun (WGS) entry which is preliminary data.</text>
</comment>
<proteinExistence type="predicted"/>
<keyword evidence="2" id="KW-1185">Reference proteome</keyword>
<dbReference type="EMBL" id="JHEG04000001">
    <property type="protein sequence ID" value="KAF3889980.1"/>
    <property type="molecule type" value="Genomic_DNA"/>
</dbReference>
<reference evidence="1" key="1">
    <citation type="journal article" date="2015" name="Genome Announc.">
        <title>Draft Genome Sequence of Tolypothrix boutellei Strain VB521301.</title>
        <authorList>
            <person name="Chandrababunaidu M.M."/>
            <person name="Singh D."/>
            <person name="Sen D."/>
            <person name="Bhan S."/>
            <person name="Das S."/>
            <person name="Gupta A."/>
            <person name="Adhikary S.P."/>
            <person name="Tripathy S."/>
        </authorList>
    </citation>
    <scope>NUCLEOTIDE SEQUENCE</scope>
    <source>
        <strain evidence="1">VB521301</strain>
    </source>
</reference>
<organism evidence="1 2">
    <name type="scientific">Tolypothrix bouteillei VB521301</name>
    <dbReference type="NCBI Taxonomy" id="1479485"/>
    <lineage>
        <taxon>Bacteria</taxon>
        <taxon>Bacillati</taxon>
        <taxon>Cyanobacteriota</taxon>
        <taxon>Cyanophyceae</taxon>
        <taxon>Nostocales</taxon>
        <taxon>Tolypothrichaceae</taxon>
        <taxon>Tolypothrix</taxon>
    </lineage>
</organism>
<reference evidence="1" key="2">
    <citation type="submission" date="2019-11" db="EMBL/GenBank/DDBJ databases">
        <title>Improved Assembly of Tolypothrix boutellei genome.</title>
        <authorList>
            <person name="Sarangi A.N."/>
            <person name="Mukherjee M."/>
            <person name="Ghosh S."/>
            <person name="Singh D."/>
            <person name="Das A."/>
            <person name="Kant S."/>
            <person name="Prusty A."/>
            <person name="Tripathy S."/>
        </authorList>
    </citation>
    <scope>NUCLEOTIDE SEQUENCE</scope>
    <source>
        <strain evidence="1">VB521301</strain>
    </source>
</reference>
<name>A0A8S9TBX4_9CYAN</name>
<evidence type="ECO:0000313" key="2">
    <source>
        <dbReference type="Proteomes" id="UP000029738"/>
    </source>
</evidence>
<protein>
    <submittedName>
        <fullName evidence="1">Uncharacterized protein</fullName>
    </submittedName>
</protein>
<dbReference type="RefSeq" id="WP_038086862.1">
    <property type="nucleotide sequence ID" value="NZ_JHEG04000001.1"/>
</dbReference>
<evidence type="ECO:0000313" key="1">
    <source>
        <dbReference type="EMBL" id="KAF3889980.1"/>
    </source>
</evidence>
<dbReference type="Proteomes" id="UP000029738">
    <property type="component" value="Unassembled WGS sequence"/>
</dbReference>